<evidence type="ECO:0000313" key="8">
    <source>
        <dbReference type="Proteomes" id="UP001595829"/>
    </source>
</evidence>
<evidence type="ECO:0000256" key="3">
    <source>
        <dbReference type="ARBA" id="ARBA00022679"/>
    </source>
</evidence>
<dbReference type="PANTHER" id="PTHR12001">
    <property type="entry name" value="GERANYLGERANYL PYROPHOSPHATE SYNTHASE"/>
    <property type="match status" value="1"/>
</dbReference>
<keyword evidence="4" id="KW-0479">Metal-binding</keyword>
<proteinExistence type="inferred from homology"/>
<dbReference type="PROSITE" id="PS00723">
    <property type="entry name" value="POLYPRENYL_SYNTHASE_1"/>
    <property type="match status" value="1"/>
</dbReference>
<dbReference type="Pfam" id="PF00348">
    <property type="entry name" value="polyprenyl_synt"/>
    <property type="match status" value="1"/>
</dbReference>
<evidence type="ECO:0000256" key="2">
    <source>
        <dbReference type="ARBA" id="ARBA00006706"/>
    </source>
</evidence>
<protein>
    <submittedName>
        <fullName evidence="7">Polyprenyl synthetase family protein</fullName>
        <ecNumber evidence="7">2.5.1.-</ecNumber>
    </submittedName>
</protein>
<evidence type="ECO:0000256" key="4">
    <source>
        <dbReference type="ARBA" id="ARBA00022723"/>
    </source>
</evidence>
<reference evidence="8" key="1">
    <citation type="journal article" date="2019" name="Int. J. Syst. Evol. Microbiol.">
        <title>The Global Catalogue of Microorganisms (GCM) 10K type strain sequencing project: providing services to taxonomists for standard genome sequencing and annotation.</title>
        <authorList>
            <consortium name="The Broad Institute Genomics Platform"/>
            <consortium name="The Broad Institute Genome Sequencing Center for Infectious Disease"/>
            <person name="Wu L."/>
            <person name="Ma J."/>
        </authorList>
    </citation>
    <scope>NUCLEOTIDE SEQUENCE [LARGE SCALE GENOMIC DNA]</scope>
    <source>
        <strain evidence="8">CGMCC 4.1648</strain>
    </source>
</reference>
<keyword evidence="3 6" id="KW-0808">Transferase</keyword>
<dbReference type="PROSITE" id="PS00444">
    <property type="entry name" value="POLYPRENYL_SYNTHASE_2"/>
    <property type="match status" value="1"/>
</dbReference>
<evidence type="ECO:0000256" key="5">
    <source>
        <dbReference type="ARBA" id="ARBA00022842"/>
    </source>
</evidence>
<gene>
    <name evidence="7" type="ORF">ACFPM3_18635</name>
</gene>
<dbReference type="InterPro" id="IPR008949">
    <property type="entry name" value="Isoprenoid_synthase_dom_sf"/>
</dbReference>
<accession>A0ABV9XIY8</accession>
<comment type="similarity">
    <text evidence="2 6">Belongs to the FPP/GGPP synthase family.</text>
</comment>
<dbReference type="SUPFAM" id="SSF48576">
    <property type="entry name" value="Terpenoid synthases"/>
    <property type="match status" value="1"/>
</dbReference>
<dbReference type="CDD" id="cd00685">
    <property type="entry name" value="Trans_IPPS_HT"/>
    <property type="match status" value="1"/>
</dbReference>
<dbReference type="Gene3D" id="1.10.600.10">
    <property type="entry name" value="Farnesyl Diphosphate Synthase"/>
    <property type="match status" value="1"/>
</dbReference>
<dbReference type="InterPro" id="IPR033749">
    <property type="entry name" value="Polyprenyl_synt_CS"/>
</dbReference>
<comment type="cofactor">
    <cofactor evidence="1">
        <name>Mg(2+)</name>
        <dbReference type="ChEBI" id="CHEBI:18420"/>
    </cofactor>
</comment>
<sequence>MSTDLAQALDLSAIRRRIETVLTDFLHRPSSVPAQRGRGSDELSQALADFVLAPGKRIRPVLCVLGWYAAGGADDETVWRTAASLEIFHAFALIHDDIIDASETRRGRPSAHRAFATRHADRPDADAYGTHAALLLGDLALARSDALLHAAGLNTRQRDTVLPLIDTMRTEVLLGQHMDLTATGRPSDDVERALTIARYKTAKYTVERPLQVGATLAGAGPDLLDVCSAYALPLGEAFQLRDDLLGTFGDPAQTGKPVLEDLRSGKATVLVAVAMQLADAERRRTLVSLVGRPDLDEDGAALVRRILRHTGAEETVERMITTRYNAALSALDADVLAPQSADALRSIAARAVVRAA</sequence>
<dbReference type="EC" id="2.5.1.-" evidence="7"/>
<dbReference type="GO" id="GO:0016740">
    <property type="term" value="F:transferase activity"/>
    <property type="evidence" value="ECO:0007669"/>
    <property type="project" value="UniProtKB-KW"/>
</dbReference>
<dbReference type="PANTHER" id="PTHR12001:SF85">
    <property type="entry name" value="SHORT CHAIN ISOPRENYL DIPHOSPHATE SYNTHASE"/>
    <property type="match status" value="1"/>
</dbReference>
<keyword evidence="8" id="KW-1185">Reference proteome</keyword>
<evidence type="ECO:0000256" key="1">
    <source>
        <dbReference type="ARBA" id="ARBA00001946"/>
    </source>
</evidence>
<evidence type="ECO:0000313" key="7">
    <source>
        <dbReference type="EMBL" id="MFC5024145.1"/>
    </source>
</evidence>
<comment type="caution">
    <text evidence="7">The sequence shown here is derived from an EMBL/GenBank/DDBJ whole genome shotgun (WGS) entry which is preliminary data.</text>
</comment>
<dbReference type="SFLD" id="SFLDS00005">
    <property type="entry name" value="Isoprenoid_Synthase_Type_I"/>
    <property type="match status" value="1"/>
</dbReference>
<evidence type="ECO:0000256" key="6">
    <source>
        <dbReference type="RuleBase" id="RU004466"/>
    </source>
</evidence>
<dbReference type="InterPro" id="IPR000092">
    <property type="entry name" value="Polyprenyl_synt"/>
</dbReference>
<name>A0ABV9XIY8_9ACTN</name>
<keyword evidence="5" id="KW-0460">Magnesium</keyword>
<organism evidence="7 8">
    <name type="scientific">Streptomyces coeruleoprunus</name>
    <dbReference type="NCBI Taxonomy" id="285563"/>
    <lineage>
        <taxon>Bacteria</taxon>
        <taxon>Bacillati</taxon>
        <taxon>Actinomycetota</taxon>
        <taxon>Actinomycetes</taxon>
        <taxon>Kitasatosporales</taxon>
        <taxon>Streptomycetaceae</taxon>
        <taxon>Streptomyces</taxon>
    </lineage>
</organism>
<dbReference type="EMBL" id="JBHSJD010000014">
    <property type="protein sequence ID" value="MFC5024145.1"/>
    <property type="molecule type" value="Genomic_DNA"/>
</dbReference>
<dbReference type="RefSeq" id="WP_345686148.1">
    <property type="nucleotide sequence ID" value="NZ_BAABIT010000001.1"/>
</dbReference>
<dbReference type="Proteomes" id="UP001595829">
    <property type="component" value="Unassembled WGS sequence"/>
</dbReference>
<dbReference type="SFLD" id="SFLDG01017">
    <property type="entry name" value="Polyprenyl_Transferase_Like"/>
    <property type="match status" value="1"/>
</dbReference>